<proteinExistence type="predicted"/>
<organism evidence="2 3">
    <name type="scientific">Candidatus Wolfebacteria bacterium CG_4_10_14_0_2_um_filter_39_18</name>
    <dbReference type="NCBI Taxonomy" id="1975061"/>
    <lineage>
        <taxon>Bacteria</taxon>
        <taxon>Candidatus Wolfeibacteriota</taxon>
    </lineage>
</organism>
<evidence type="ECO:0008006" key="4">
    <source>
        <dbReference type="Google" id="ProtNLM"/>
    </source>
</evidence>
<sequence length="332" mass="38393">MKEAEAEKEVEISLYKDEGWRLFPLNPLWYGYIPVKVERITFEVKSTVRTPDRANSHVPIVLTIRPEANYLIEYIDSGGEEGVKTQLIGKIQERIREWAMSEEEGPMSWRELNRAHLEAVSILIKAIAGKENMSLIPGYAQGIPTHIWMRYFSKPQPKKAFFKNEEEWIENNWKKVKEELNKMSNEQKQELEEAVKKRRDEIVVLRVGAAKILIQNLGIVIERLNVADIEVLGEVAKRADAQAKEQEDRDAEELELGFVRERIEDLMKPPFKYSPEQALEVVQTERGKVEKQIAETKVNISAETRGMIERLGFGLVTQFLKKGGEGHEPRRR</sequence>
<feature type="coiled-coil region" evidence="1">
    <location>
        <begin position="173"/>
        <end position="201"/>
    </location>
</feature>
<dbReference type="Proteomes" id="UP000230553">
    <property type="component" value="Unassembled WGS sequence"/>
</dbReference>
<evidence type="ECO:0000313" key="2">
    <source>
        <dbReference type="EMBL" id="PIZ45410.1"/>
    </source>
</evidence>
<evidence type="ECO:0000313" key="3">
    <source>
        <dbReference type="Proteomes" id="UP000230553"/>
    </source>
</evidence>
<accession>A0A2M7TGV5</accession>
<protein>
    <recommendedName>
        <fullName evidence="4">Band 7 domain-containing protein</fullName>
    </recommendedName>
</protein>
<dbReference type="EMBL" id="PFNM01000006">
    <property type="protein sequence ID" value="PIZ45410.1"/>
    <property type="molecule type" value="Genomic_DNA"/>
</dbReference>
<gene>
    <name evidence="2" type="ORF">COY31_00415</name>
</gene>
<reference evidence="3" key="1">
    <citation type="submission" date="2017-09" db="EMBL/GenBank/DDBJ databases">
        <title>Depth-based differentiation of microbial function through sediment-hosted aquifers and enrichment of novel symbionts in the deep terrestrial subsurface.</title>
        <authorList>
            <person name="Probst A.J."/>
            <person name="Ladd B."/>
            <person name="Jarett J.K."/>
            <person name="Geller-Mcgrath D.E."/>
            <person name="Sieber C.M.K."/>
            <person name="Emerson J.B."/>
            <person name="Anantharaman K."/>
            <person name="Thomas B.C."/>
            <person name="Malmstrom R."/>
            <person name="Stieglmeier M."/>
            <person name="Klingl A."/>
            <person name="Woyke T."/>
            <person name="Ryan C.M."/>
            <person name="Banfield J.F."/>
        </authorList>
    </citation>
    <scope>NUCLEOTIDE SEQUENCE [LARGE SCALE GENOMIC DNA]</scope>
</reference>
<keyword evidence="1" id="KW-0175">Coiled coil</keyword>
<evidence type="ECO:0000256" key="1">
    <source>
        <dbReference type="SAM" id="Coils"/>
    </source>
</evidence>
<name>A0A2M7TGV5_9BACT</name>
<dbReference type="AlphaFoldDB" id="A0A2M7TGV5"/>
<comment type="caution">
    <text evidence="2">The sequence shown here is derived from an EMBL/GenBank/DDBJ whole genome shotgun (WGS) entry which is preliminary data.</text>
</comment>